<protein>
    <recommendedName>
        <fullName evidence="7">Rhodopsin domain-containing protein</fullName>
    </recommendedName>
</protein>
<feature type="domain" description="Rhodopsin" evidence="7">
    <location>
        <begin position="30"/>
        <end position="271"/>
    </location>
</feature>
<name>A0A2J6STG8_9HELO</name>
<dbReference type="PANTHER" id="PTHR33048:SF96">
    <property type="entry name" value="INTEGRAL MEMBRANE PROTEIN"/>
    <property type="match status" value="1"/>
</dbReference>
<evidence type="ECO:0000256" key="6">
    <source>
        <dbReference type="SAM" id="Phobius"/>
    </source>
</evidence>
<organism evidence="8 9">
    <name type="scientific">Hyaloscypha bicolor E</name>
    <dbReference type="NCBI Taxonomy" id="1095630"/>
    <lineage>
        <taxon>Eukaryota</taxon>
        <taxon>Fungi</taxon>
        <taxon>Dikarya</taxon>
        <taxon>Ascomycota</taxon>
        <taxon>Pezizomycotina</taxon>
        <taxon>Leotiomycetes</taxon>
        <taxon>Helotiales</taxon>
        <taxon>Hyaloscyphaceae</taxon>
        <taxon>Hyaloscypha</taxon>
        <taxon>Hyaloscypha bicolor</taxon>
    </lineage>
</organism>
<reference evidence="8 9" key="1">
    <citation type="submission" date="2016-04" db="EMBL/GenBank/DDBJ databases">
        <title>A degradative enzymes factory behind the ericoid mycorrhizal symbiosis.</title>
        <authorList>
            <consortium name="DOE Joint Genome Institute"/>
            <person name="Martino E."/>
            <person name="Morin E."/>
            <person name="Grelet G."/>
            <person name="Kuo A."/>
            <person name="Kohler A."/>
            <person name="Daghino S."/>
            <person name="Barry K."/>
            <person name="Choi C."/>
            <person name="Cichocki N."/>
            <person name="Clum A."/>
            <person name="Copeland A."/>
            <person name="Hainaut M."/>
            <person name="Haridas S."/>
            <person name="Labutti K."/>
            <person name="Lindquist E."/>
            <person name="Lipzen A."/>
            <person name="Khouja H.-R."/>
            <person name="Murat C."/>
            <person name="Ohm R."/>
            <person name="Olson A."/>
            <person name="Spatafora J."/>
            <person name="Veneault-Fourrey C."/>
            <person name="Henrissat B."/>
            <person name="Grigoriev I."/>
            <person name="Martin F."/>
            <person name="Perotto S."/>
        </authorList>
    </citation>
    <scope>NUCLEOTIDE SEQUENCE [LARGE SCALE GENOMIC DNA]</scope>
    <source>
        <strain evidence="8 9">E</strain>
    </source>
</reference>
<feature type="transmembrane region" description="Helical" evidence="6">
    <location>
        <begin position="12"/>
        <end position="34"/>
    </location>
</feature>
<evidence type="ECO:0000256" key="3">
    <source>
        <dbReference type="ARBA" id="ARBA00022989"/>
    </source>
</evidence>
<keyword evidence="4 6" id="KW-0472">Membrane</keyword>
<dbReference type="Proteomes" id="UP000235371">
    <property type="component" value="Unassembled WGS sequence"/>
</dbReference>
<feature type="transmembrane region" description="Helical" evidence="6">
    <location>
        <begin position="175"/>
        <end position="196"/>
    </location>
</feature>
<keyword evidence="9" id="KW-1185">Reference proteome</keyword>
<evidence type="ECO:0000313" key="8">
    <source>
        <dbReference type="EMBL" id="PMD54037.1"/>
    </source>
</evidence>
<dbReference type="InterPro" id="IPR049326">
    <property type="entry name" value="Rhodopsin_dom_fungi"/>
</dbReference>
<feature type="transmembrane region" description="Helical" evidence="6">
    <location>
        <begin position="120"/>
        <end position="145"/>
    </location>
</feature>
<dbReference type="GeneID" id="36583793"/>
<keyword evidence="2 6" id="KW-0812">Transmembrane</keyword>
<sequence>MVKYIGEGAGPGLVVSCIVPLVVTWFFFCMRIYVRWIMLKMWKVEDWLFVASQITYTVLVLSALLSALHGNGQHLANIEPTDIPIAMQFFFVGEIFYTLTTIFIRLSIGFYLLRICIRKLHLWIIKITMATITFLTLVYFIFVIVQCNPVSYFWLQFSGQIGKCFPATTVQNITISYAVFAAITDLIFGVLPIFVIWNLKMNRKAKMVVGALLALGIIAGFTVIIRIEYVRLVNLTIDFLFAVSNVSIWSMIEPAIGICCMAASTFRPLFSSLKDKSATDYYQSNLRFGHMRSGTNFSRVHGENKKFRLSRSMRSGSKSGYLKSVDVKDGSVDSFEDVIAMENLENRVEGG</sequence>
<feature type="transmembrane region" description="Helical" evidence="6">
    <location>
        <begin position="46"/>
        <end position="69"/>
    </location>
</feature>
<proteinExistence type="inferred from homology"/>
<comment type="subcellular location">
    <subcellularLocation>
        <location evidence="1">Membrane</location>
        <topology evidence="1">Multi-pass membrane protein</topology>
    </subcellularLocation>
</comment>
<evidence type="ECO:0000256" key="5">
    <source>
        <dbReference type="ARBA" id="ARBA00038359"/>
    </source>
</evidence>
<gene>
    <name evidence="8" type="ORF">K444DRAFT_540422</name>
</gene>
<comment type="similarity">
    <text evidence="5">Belongs to the SAT4 family.</text>
</comment>
<keyword evidence="3 6" id="KW-1133">Transmembrane helix</keyword>
<dbReference type="EMBL" id="KZ613866">
    <property type="protein sequence ID" value="PMD54037.1"/>
    <property type="molecule type" value="Genomic_DNA"/>
</dbReference>
<evidence type="ECO:0000256" key="4">
    <source>
        <dbReference type="ARBA" id="ARBA00023136"/>
    </source>
</evidence>
<evidence type="ECO:0000256" key="1">
    <source>
        <dbReference type="ARBA" id="ARBA00004141"/>
    </source>
</evidence>
<feature type="transmembrane region" description="Helical" evidence="6">
    <location>
        <begin position="89"/>
        <end position="113"/>
    </location>
</feature>
<dbReference type="PANTHER" id="PTHR33048">
    <property type="entry name" value="PTH11-LIKE INTEGRAL MEMBRANE PROTEIN (AFU_ORTHOLOGUE AFUA_5G11245)"/>
    <property type="match status" value="1"/>
</dbReference>
<dbReference type="GO" id="GO:0016020">
    <property type="term" value="C:membrane"/>
    <property type="evidence" value="ECO:0007669"/>
    <property type="project" value="UniProtKB-SubCell"/>
</dbReference>
<evidence type="ECO:0000256" key="2">
    <source>
        <dbReference type="ARBA" id="ARBA00022692"/>
    </source>
</evidence>
<dbReference type="AlphaFoldDB" id="A0A2J6STG8"/>
<accession>A0A2J6STG8</accession>
<evidence type="ECO:0000259" key="7">
    <source>
        <dbReference type="Pfam" id="PF20684"/>
    </source>
</evidence>
<dbReference type="InParanoid" id="A0A2J6STG8"/>
<feature type="transmembrane region" description="Helical" evidence="6">
    <location>
        <begin position="208"/>
        <end position="227"/>
    </location>
</feature>
<dbReference type="Pfam" id="PF20684">
    <property type="entry name" value="Fung_rhodopsin"/>
    <property type="match status" value="1"/>
</dbReference>
<dbReference type="InterPro" id="IPR052337">
    <property type="entry name" value="SAT4-like"/>
</dbReference>
<dbReference type="OrthoDB" id="3897607at2759"/>
<evidence type="ECO:0000313" key="9">
    <source>
        <dbReference type="Proteomes" id="UP000235371"/>
    </source>
</evidence>
<dbReference type="RefSeq" id="XP_024730941.1">
    <property type="nucleotide sequence ID" value="XM_024875714.1"/>
</dbReference>